<name>A0A508AV35_9GAMM</name>
<reference evidence="1 2" key="1">
    <citation type="submission" date="2019-10" db="EMBL/GenBank/DDBJ databases">
        <title>Lysobacter alkalisoli sp. nov., isolated from saline-alkaline soil.</title>
        <authorList>
            <person name="Sun J.-Q."/>
        </authorList>
    </citation>
    <scope>NUCLEOTIDE SEQUENCE [LARGE SCALE GENOMIC DNA]</scope>
    <source>
        <strain evidence="1 2">KCTC 42381</strain>
    </source>
</reference>
<dbReference type="Proteomes" id="UP000320431">
    <property type="component" value="Unassembled WGS sequence"/>
</dbReference>
<dbReference type="AlphaFoldDB" id="A0A508AV35"/>
<evidence type="ECO:0000313" key="1">
    <source>
        <dbReference type="EMBL" id="KAB8193921.1"/>
    </source>
</evidence>
<comment type="caution">
    <text evidence="1">The sequence shown here is derived from an EMBL/GenBank/DDBJ whole genome shotgun (WGS) entry which is preliminary data.</text>
</comment>
<proteinExistence type="predicted"/>
<accession>A0A508AV35</accession>
<organism evidence="1 2">
    <name type="scientific">Marilutibacter maris</name>
    <dbReference type="NCBI Taxonomy" id="1605891"/>
    <lineage>
        <taxon>Bacteria</taxon>
        <taxon>Pseudomonadati</taxon>
        <taxon>Pseudomonadota</taxon>
        <taxon>Gammaproteobacteria</taxon>
        <taxon>Lysobacterales</taxon>
        <taxon>Lysobacteraceae</taxon>
        <taxon>Marilutibacter</taxon>
    </lineage>
</organism>
<gene>
    <name evidence="1" type="ORF">FKV24_006175</name>
</gene>
<evidence type="ECO:0000313" key="2">
    <source>
        <dbReference type="Proteomes" id="UP000320431"/>
    </source>
</evidence>
<protein>
    <submittedName>
        <fullName evidence="1">Uncharacterized protein</fullName>
    </submittedName>
</protein>
<sequence length="164" mass="16692">MGTHRGGVEDDLEMRADAGGVVAQRDVDVVAEVGQFPGGAFDQAGHAAASFACQSIAAVRVEQVDAGLVAQPSGQRAQGVAGLQIGGHRFDDGAGGVGDGGVLRGCGSHRDRCRGQAERGERGEGEGVEGKGAEAFHVSIPWRCLRAPRTDEGGGGCRRMRAGG</sequence>
<dbReference type="EMBL" id="VICD02000086">
    <property type="protein sequence ID" value="KAB8193921.1"/>
    <property type="molecule type" value="Genomic_DNA"/>
</dbReference>